<sequence>MTSTNDSDKLRKHCKSSSDLLDEGLLSLMHCPPLPSFEMTASSFPYISSSTPAMCFEDPFDDPRMEPLPLLPWTSSDKQMPSTNDASGLESPFVQLNKSSEATLRQDLIDIMDPIINAGGPKRSCEAVFFDNDQGPLNAKRQRTSHLLQVSEEESTARFRPYQETQWQDQFQKLVQYKLKHGHCSVPHSCKEDPILARWVKRQRYQYKKFNDNNPTSTMTTRRIQVLESLGFVWKSHASAWEDKLNELKAFKQQRGHCNVPAHYPENAALSTWVKSQRRQYKLYMSGSSASTMTIDRLLQLQSVDFVFDASRCHSKGC</sequence>
<keyword evidence="3" id="KW-1185">Reference proteome</keyword>
<dbReference type="Pfam" id="PF03457">
    <property type="entry name" value="HA"/>
    <property type="match status" value="2"/>
</dbReference>
<dbReference type="PANTHER" id="PTHR33418:SF1">
    <property type="entry name" value="HELICASE-ASSOCIATED DOMAIN-CONTAINING PROTEIN"/>
    <property type="match status" value="1"/>
</dbReference>
<dbReference type="EMBL" id="CAKOGP040000003">
    <property type="protein sequence ID" value="CAJ1926247.1"/>
    <property type="molecule type" value="Genomic_DNA"/>
</dbReference>
<evidence type="ECO:0000313" key="2">
    <source>
        <dbReference type="EMBL" id="CAJ1926247.1"/>
    </source>
</evidence>
<comment type="caution">
    <text evidence="2">The sequence shown here is derived from an EMBL/GenBank/DDBJ whole genome shotgun (WGS) entry which is preliminary data.</text>
</comment>
<dbReference type="InterPro" id="IPR005114">
    <property type="entry name" value="Helicase_assoc"/>
</dbReference>
<evidence type="ECO:0000259" key="1">
    <source>
        <dbReference type="Pfam" id="PF03457"/>
    </source>
</evidence>
<dbReference type="PANTHER" id="PTHR33418">
    <property type="entry name" value="HELICASE-ASSOCIATED"/>
    <property type="match status" value="1"/>
</dbReference>
<accession>A0AAD2CHS1</accession>
<organism evidence="2 3">
    <name type="scientific">Cylindrotheca closterium</name>
    <dbReference type="NCBI Taxonomy" id="2856"/>
    <lineage>
        <taxon>Eukaryota</taxon>
        <taxon>Sar</taxon>
        <taxon>Stramenopiles</taxon>
        <taxon>Ochrophyta</taxon>
        <taxon>Bacillariophyta</taxon>
        <taxon>Bacillariophyceae</taxon>
        <taxon>Bacillariophycidae</taxon>
        <taxon>Bacillariales</taxon>
        <taxon>Bacillariaceae</taxon>
        <taxon>Cylindrotheca</taxon>
    </lineage>
</organism>
<proteinExistence type="predicted"/>
<dbReference type="Gene3D" id="6.10.140.530">
    <property type="match status" value="2"/>
</dbReference>
<reference evidence="2" key="1">
    <citation type="submission" date="2023-08" db="EMBL/GenBank/DDBJ databases">
        <authorList>
            <person name="Audoor S."/>
            <person name="Bilcke G."/>
        </authorList>
    </citation>
    <scope>NUCLEOTIDE SEQUENCE</scope>
</reference>
<dbReference type="AlphaFoldDB" id="A0AAD2CHS1"/>
<evidence type="ECO:0000313" key="3">
    <source>
        <dbReference type="Proteomes" id="UP001295423"/>
    </source>
</evidence>
<name>A0AAD2CHS1_9STRA</name>
<dbReference type="Proteomes" id="UP001295423">
    <property type="component" value="Unassembled WGS sequence"/>
</dbReference>
<protein>
    <recommendedName>
        <fullName evidence="1">Helicase-associated domain-containing protein</fullName>
    </recommendedName>
</protein>
<feature type="domain" description="Helicase-associated" evidence="1">
    <location>
        <begin position="238"/>
        <end position="306"/>
    </location>
</feature>
<feature type="domain" description="Helicase-associated" evidence="1">
    <location>
        <begin position="163"/>
        <end position="232"/>
    </location>
</feature>
<gene>
    <name evidence="2" type="ORF">CYCCA115_LOCUS1200</name>
</gene>